<gene>
    <name evidence="6" type="ORF">C9J47_02135</name>
</gene>
<feature type="binding site" evidence="2">
    <location>
        <position position="98"/>
    </location>
    <ligand>
        <name>Fe cation</name>
        <dbReference type="ChEBI" id="CHEBI:24875"/>
    </ligand>
</feature>
<evidence type="ECO:0000256" key="3">
    <source>
        <dbReference type="RuleBase" id="RU003457"/>
    </source>
</evidence>
<keyword evidence="2" id="KW-0479">Metal-binding</keyword>
<name>A0A2T3LDD9_9GAMM</name>
<evidence type="ECO:0000313" key="6">
    <source>
        <dbReference type="EMBL" id="PSV49387.1"/>
    </source>
</evidence>
<protein>
    <submittedName>
        <fullName evidence="6">Pirin family protein</fullName>
    </submittedName>
</protein>
<evidence type="ECO:0000256" key="2">
    <source>
        <dbReference type="PIRSR" id="PIRSR006232-1"/>
    </source>
</evidence>
<evidence type="ECO:0000256" key="1">
    <source>
        <dbReference type="ARBA" id="ARBA00008416"/>
    </source>
</evidence>
<dbReference type="PANTHER" id="PTHR13903:SF8">
    <property type="entry name" value="PIRIN"/>
    <property type="match status" value="1"/>
</dbReference>
<evidence type="ECO:0000259" key="4">
    <source>
        <dbReference type="Pfam" id="PF02678"/>
    </source>
</evidence>
<evidence type="ECO:0000259" key="5">
    <source>
        <dbReference type="Pfam" id="PF05726"/>
    </source>
</evidence>
<evidence type="ECO:0000313" key="7">
    <source>
        <dbReference type="Proteomes" id="UP000241803"/>
    </source>
</evidence>
<dbReference type="InterPro" id="IPR012093">
    <property type="entry name" value="Pirin"/>
</dbReference>
<feature type="domain" description="Pirin N-terminal" evidence="4">
    <location>
        <begin position="22"/>
        <end position="113"/>
    </location>
</feature>
<dbReference type="EMBL" id="PYOC01000001">
    <property type="protein sequence ID" value="PSV49387.1"/>
    <property type="molecule type" value="Genomic_DNA"/>
</dbReference>
<proteinExistence type="inferred from homology"/>
<reference evidence="6 7" key="1">
    <citation type="submission" date="2018-03" db="EMBL/GenBank/DDBJ databases">
        <title>Whole genome sequencing of Histamine producing bacteria.</title>
        <authorList>
            <person name="Butler K."/>
        </authorList>
    </citation>
    <scope>NUCLEOTIDE SEQUENCE [LARGE SCALE GENOMIC DNA]</scope>
    <source>
        <strain evidence="6 7">ATCC 19614</strain>
    </source>
</reference>
<dbReference type="InterPro" id="IPR014710">
    <property type="entry name" value="RmlC-like_jellyroll"/>
</dbReference>
<keyword evidence="7" id="KW-1185">Reference proteome</keyword>
<accession>A0A2T3LDD9</accession>
<dbReference type="InterPro" id="IPR003829">
    <property type="entry name" value="Pirin_N_dom"/>
</dbReference>
<dbReference type="AlphaFoldDB" id="A0A2T3LDD9"/>
<dbReference type="RefSeq" id="WP_107252026.1">
    <property type="nucleotide sequence ID" value="NZ_PYOC01000001.1"/>
</dbReference>
<feature type="domain" description="Pirin C-terminal" evidence="5">
    <location>
        <begin position="168"/>
        <end position="256"/>
    </location>
</feature>
<dbReference type="CDD" id="cd02247">
    <property type="entry name" value="cupin_pirin_C"/>
    <property type="match status" value="1"/>
</dbReference>
<dbReference type="SUPFAM" id="SSF51182">
    <property type="entry name" value="RmlC-like cupins"/>
    <property type="match status" value="1"/>
</dbReference>
<dbReference type="Pfam" id="PF05726">
    <property type="entry name" value="Pirin_C"/>
    <property type="match status" value="1"/>
</dbReference>
<feature type="binding site" evidence="2">
    <location>
        <position position="52"/>
    </location>
    <ligand>
        <name>Fe cation</name>
        <dbReference type="ChEBI" id="CHEBI:24875"/>
    </ligand>
</feature>
<feature type="binding site" evidence="2">
    <location>
        <position position="54"/>
    </location>
    <ligand>
        <name>Fe cation</name>
        <dbReference type="ChEBI" id="CHEBI:24875"/>
    </ligand>
</feature>
<dbReference type="InterPro" id="IPR008778">
    <property type="entry name" value="Pirin_C_dom"/>
</dbReference>
<comment type="caution">
    <text evidence="6">The sequence shown here is derived from an EMBL/GenBank/DDBJ whole genome shotgun (WGS) entry which is preliminary data.</text>
</comment>
<dbReference type="InterPro" id="IPR011051">
    <property type="entry name" value="RmlC_Cupin_sf"/>
</dbReference>
<feature type="binding site" evidence="2">
    <location>
        <position position="96"/>
    </location>
    <ligand>
        <name>Fe cation</name>
        <dbReference type="ChEBI" id="CHEBI:24875"/>
    </ligand>
</feature>
<dbReference type="PIRSF" id="PIRSF006232">
    <property type="entry name" value="Pirin"/>
    <property type="match status" value="1"/>
</dbReference>
<comment type="similarity">
    <text evidence="1 3">Belongs to the pirin family.</text>
</comment>
<dbReference type="PANTHER" id="PTHR13903">
    <property type="entry name" value="PIRIN-RELATED"/>
    <property type="match status" value="1"/>
</dbReference>
<dbReference type="Proteomes" id="UP000241803">
    <property type="component" value="Unassembled WGS sequence"/>
</dbReference>
<dbReference type="GO" id="GO:0046872">
    <property type="term" value="F:metal ion binding"/>
    <property type="evidence" value="ECO:0007669"/>
    <property type="project" value="UniProtKB-KW"/>
</dbReference>
<dbReference type="Gene3D" id="2.60.120.10">
    <property type="entry name" value="Jelly Rolls"/>
    <property type="match status" value="2"/>
</dbReference>
<sequence>MSRFIQEIRTGSNHEPVTSFVSRSNLTVLNPFVLWDHFAISDADNTAGFGFHGHSGVATISYPLISSIKHEDTGGHTGHLLAGGIQVMSAGGGVLHKETVYPDAGKAEAFQLWTLLPAAENEMGPVTYSTAQSDALPEVRNLKSRTKVLVGEHQGVSSPVQHSVSMTYLHVNLKSGSKWQHQVAKGQITAFVYLRSGQLAIGTTHLSAGEMGIFNASDDEIQVSTTNNAAEFLLVTGKPLAQPIISTGPSVHSSRDNAIFGSRQINKLQKQLTH</sequence>
<dbReference type="Pfam" id="PF02678">
    <property type="entry name" value="Pirin"/>
    <property type="match status" value="1"/>
</dbReference>
<keyword evidence="2" id="KW-0408">Iron</keyword>
<comment type="cofactor">
    <cofactor evidence="2">
        <name>Fe cation</name>
        <dbReference type="ChEBI" id="CHEBI:24875"/>
    </cofactor>
    <text evidence="2">Binds 1 Fe cation per subunit.</text>
</comment>
<organism evidence="6 7">
    <name type="scientific">Photobacterium indicum</name>
    <dbReference type="NCBI Taxonomy" id="81447"/>
    <lineage>
        <taxon>Bacteria</taxon>
        <taxon>Pseudomonadati</taxon>
        <taxon>Pseudomonadota</taxon>
        <taxon>Gammaproteobacteria</taxon>
        <taxon>Vibrionales</taxon>
        <taxon>Vibrionaceae</taxon>
        <taxon>Photobacterium</taxon>
    </lineage>
</organism>